<evidence type="ECO:0000256" key="5">
    <source>
        <dbReference type="ARBA" id="ARBA00023001"/>
    </source>
</evidence>
<dbReference type="InterPro" id="IPR008928">
    <property type="entry name" value="6-hairpin_glycosidase_sf"/>
</dbReference>
<dbReference type="EMBL" id="JACTNG010000002">
    <property type="protein sequence ID" value="MBO1078200.1"/>
    <property type="molecule type" value="Genomic_DNA"/>
</dbReference>
<dbReference type="InterPro" id="IPR012341">
    <property type="entry name" value="6hp_glycosidase-like_sf"/>
</dbReference>
<dbReference type="SUPFAM" id="SSF48208">
    <property type="entry name" value="Six-hairpin glycosidases"/>
    <property type="match status" value="1"/>
</dbReference>
<keyword evidence="5" id="KW-0136">Cellulose degradation</keyword>
<proteinExistence type="inferred from homology"/>
<sequence>MRAALSRRGVVGLLAGAAALGVVRNPGHAELSKAPPAQDPAEYHSFRARFISGGRAIDTANGNTSHTEGQGWALLMAEAHDDQPTFDRLLAWTARELRRPQDKLHAWRWMPNRPIPVEDHNNAADGDIFIAWALLRAARRWQRPELAERAQAICADLERLCVREMDGRTLLLPAAFGFEQRDHLVVNPSYYVFPAFVDFAALRGPGSPWMRLHRDGLLLMREARFGRWGLPADWVRLPRSGARVAPAPGWVPRFSYDAVRVPLYLAWAGLGMEPAARAAAAFFTQPGTPAWTEFQGDKLAPYAVNSGQRAVALLAASPGQVTALPSVSEAQDYYSAALTLLTRMAANERLPLLT</sequence>
<evidence type="ECO:0000256" key="7">
    <source>
        <dbReference type="ARBA" id="ARBA00023326"/>
    </source>
</evidence>
<keyword evidence="6" id="KW-0326">Glycosidase</keyword>
<dbReference type="Gene3D" id="1.50.10.10">
    <property type="match status" value="1"/>
</dbReference>
<comment type="catalytic activity">
    <reaction evidence="1">
        <text>Endohydrolysis of (1-&gt;4)-beta-D-glucosidic linkages in cellulose, lichenin and cereal beta-D-glucans.</text>
        <dbReference type="EC" id="3.2.1.4"/>
    </reaction>
</comment>
<evidence type="ECO:0000256" key="4">
    <source>
        <dbReference type="ARBA" id="ARBA00022801"/>
    </source>
</evidence>
<evidence type="ECO:0000256" key="3">
    <source>
        <dbReference type="ARBA" id="ARBA00012601"/>
    </source>
</evidence>
<dbReference type="EC" id="3.2.1.4" evidence="3"/>
<keyword evidence="4 8" id="KW-0378">Hydrolase</keyword>
<comment type="caution">
    <text evidence="8">The sequence shown here is derived from an EMBL/GenBank/DDBJ whole genome shotgun (WGS) entry which is preliminary data.</text>
</comment>
<comment type="similarity">
    <text evidence="2">Belongs to the glycosyl hydrolase 8 (cellulase D) family.</text>
</comment>
<evidence type="ECO:0000313" key="8">
    <source>
        <dbReference type="EMBL" id="MBO1078200.1"/>
    </source>
</evidence>
<dbReference type="Proteomes" id="UP001518989">
    <property type="component" value="Unassembled WGS sequence"/>
</dbReference>
<evidence type="ECO:0000256" key="1">
    <source>
        <dbReference type="ARBA" id="ARBA00000966"/>
    </source>
</evidence>
<dbReference type="GO" id="GO:0016787">
    <property type="term" value="F:hydrolase activity"/>
    <property type="evidence" value="ECO:0007669"/>
    <property type="project" value="UniProtKB-KW"/>
</dbReference>
<dbReference type="PRINTS" id="PR00735">
    <property type="entry name" value="GLHYDRLASE8"/>
</dbReference>
<name>A0ABS3KMK7_9PROT</name>
<organism evidence="8 9">
    <name type="scientific">Roseomonas haemaphysalidis</name>
    <dbReference type="NCBI Taxonomy" id="2768162"/>
    <lineage>
        <taxon>Bacteria</taxon>
        <taxon>Pseudomonadati</taxon>
        <taxon>Pseudomonadota</taxon>
        <taxon>Alphaproteobacteria</taxon>
        <taxon>Acetobacterales</taxon>
        <taxon>Roseomonadaceae</taxon>
        <taxon>Roseomonas</taxon>
    </lineage>
</organism>
<keyword evidence="7" id="KW-0624">Polysaccharide degradation</keyword>
<reference evidence="8 9" key="1">
    <citation type="submission" date="2020-09" db="EMBL/GenBank/DDBJ databases">
        <title>Roseomonas.</title>
        <authorList>
            <person name="Zhu W."/>
        </authorList>
    </citation>
    <scope>NUCLEOTIDE SEQUENCE [LARGE SCALE GENOMIC DNA]</scope>
    <source>
        <strain evidence="8 9">573</strain>
    </source>
</reference>
<protein>
    <recommendedName>
        <fullName evidence="3">cellulase</fullName>
        <ecNumber evidence="3">3.2.1.4</ecNumber>
    </recommendedName>
</protein>
<keyword evidence="9" id="KW-1185">Reference proteome</keyword>
<accession>A0ABS3KMK7</accession>
<dbReference type="Pfam" id="PF01270">
    <property type="entry name" value="Glyco_hydro_8"/>
    <property type="match status" value="1"/>
</dbReference>
<evidence type="ECO:0000313" key="9">
    <source>
        <dbReference type="Proteomes" id="UP001518989"/>
    </source>
</evidence>
<evidence type="ECO:0000256" key="6">
    <source>
        <dbReference type="ARBA" id="ARBA00023295"/>
    </source>
</evidence>
<keyword evidence="7" id="KW-0119">Carbohydrate metabolism</keyword>
<evidence type="ECO:0000256" key="2">
    <source>
        <dbReference type="ARBA" id="ARBA00009209"/>
    </source>
</evidence>
<gene>
    <name evidence="8" type="ORF">IAI61_04095</name>
</gene>
<dbReference type="InterPro" id="IPR002037">
    <property type="entry name" value="Glyco_hydro_8"/>
</dbReference>